<dbReference type="InterPro" id="IPR018700">
    <property type="entry name" value="DUF2204"/>
</dbReference>
<evidence type="ECO:0000313" key="3">
    <source>
        <dbReference type="Proteomes" id="UP000466785"/>
    </source>
</evidence>
<protein>
    <submittedName>
        <fullName evidence="2">Uncharacterized protein</fullName>
    </submittedName>
</protein>
<sequence length="224" mass="24660">MPDDSLREVPDASLREVPDDSLREVPDDSHHQVTHDTHTASHDELRDALRRVASTFTSQGIPFALAGSYALWSFGAPEPSHDVDFVVAEQDVDAAVAVLTAASFDVRRPPEGWLFKVAPTAAGPDLVDVLHRINHVPVDRALLDRALTRDVLAVSMPVLPPTEIVIQKLRALHEHHCDLAPLLPVLRAVREQLDWAALREQTADNPFAEAVLLVCRRLGLDGSR</sequence>
<feature type="region of interest" description="Disordered" evidence="1">
    <location>
        <begin position="1"/>
        <end position="42"/>
    </location>
</feature>
<dbReference type="KEGG" id="mpof:MPOR_22940"/>
<evidence type="ECO:0000256" key="1">
    <source>
        <dbReference type="SAM" id="MobiDB-lite"/>
    </source>
</evidence>
<gene>
    <name evidence="2" type="ORF">MPOR_22940</name>
</gene>
<organism evidence="2 3">
    <name type="scientific">Mycolicibacterium poriferae</name>
    <dbReference type="NCBI Taxonomy" id="39694"/>
    <lineage>
        <taxon>Bacteria</taxon>
        <taxon>Bacillati</taxon>
        <taxon>Actinomycetota</taxon>
        <taxon>Actinomycetes</taxon>
        <taxon>Mycobacteriales</taxon>
        <taxon>Mycobacteriaceae</taxon>
        <taxon>Mycolicibacterium</taxon>
    </lineage>
</organism>
<keyword evidence="3" id="KW-1185">Reference proteome</keyword>
<reference evidence="2 3" key="1">
    <citation type="journal article" date="2019" name="Emerg. Microbes Infect.">
        <title>Comprehensive subspecies identification of 175 nontuberculous mycobacteria species based on 7547 genomic profiles.</title>
        <authorList>
            <person name="Matsumoto Y."/>
            <person name="Kinjo T."/>
            <person name="Motooka D."/>
            <person name="Nabeya D."/>
            <person name="Jung N."/>
            <person name="Uechi K."/>
            <person name="Horii T."/>
            <person name="Iida T."/>
            <person name="Fujita J."/>
            <person name="Nakamura S."/>
        </authorList>
    </citation>
    <scope>NUCLEOTIDE SEQUENCE [LARGE SCALE GENOMIC DNA]</scope>
    <source>
        <strain evidence="2 3">JCM 12603</strain>
    </source>
</reference>
<accession>A0A6N4VB29</accession>
<dbReference type="Pfam" id="PF09970">
    <property type="entry name" value="DUF2204"/>
    <property type="match status" value="1"/>
</dbReference>
<dbReference type="EMBL" id="AP022570">
    <property type="protein sequence ID" value="BBX51268.1"/>
    <property type="molecule type" value="Genomic_DNA"/>
</dbReference>
<name>A0A6N4VB29_9MYCO</name>
<dbReference type="AlphaFoldDB" id="A0A6N4VB29"/>
<proteinExistence type="predicted"/>
<dbReference type="SUPFAM" id="SSF81301">
    <property type="entry name" value="Nucleotidyltransferase"/>
    <property type="match status" value="1"/>
</dbReference>
<dbReference type="InterPro" id="IPR043519">
    <property type="entry name" value="NT_sf"/>
</dbReference>
<dbReference type="Proteomes" id="UP000466785">
    <property type="component" value="Chromosome"/>
</dbReference>
<evidence type="ECO:0000313" key="2">
    <source>
        <dbReference type="EMBL" id="BBX51268.1"/>
    </source>
</evidence>
<dbReference type="Gene3D" id="3.30.460.40">
    <property type="match status" value="1"/>
</dbReference>